<evidence type="ECO:0000256" key="2">
    <source>
        <dbReference type="SAM" id="SignalP"/>
    </source>
</evidence>
<dbReference type="EMBL" id="SOFF01000030">
    <property type="protein sequence ID" value="TFB89051.1"/>
    <property type="molecule type" value="Genomic_DNA"/>
</dbReference>
<name>A0A5F0D2V7_9MICO</name>
<dbReference type="Pfam" id="PF07987">
    <property type="entry name" value="DUF1775"/>
    <property type="match status" value="1"/>
</dbReference>
<keyword evidence="1" id="KW-0472">Membrane</keyword>
<feature type="transmembrane region" description="Helical" evidence="1">
    <location>
        <begin position="216"/>
        <end position="239"/>
    </location>
</feature>
<dbReference type="AlphaFoldDB" id="A0A5F0D2V7"/>
<keyword evidence="1" id="KW-1133">Transmembrane helix</keyword>
<dbReference type="InterPro" id="IPR038507">
    <property type="entry name" value="YcnI-like_sf"/>
</dbReference>
<dbReference type="OrthoDB" id="9810871at2"/>
<sequence>MIMKFTTPLIAASALAAGMMLALAAPLAASAHVSVTPDATGAGAYTVLTFSTAHGCAGSSTSTMTIDIPESIASVSPTVNPGWTVEKVAVDLATPIDDGQGNDITTRVGQVRYTAVTPLPDGFRDTFALSLQLPADSEGETLAFPVLQTCEVGETNWNEATVSGEDEPALPAPFITVTAATGDAHGHSDADTDAETVATHDDATAAPATAASADDILARVLGAGGLVVGAVGIVLAVTARRKQSV</sequence>
<comment type="caution">
    <text evidence="4">The sequence shown here is derived from an EMBL/GenBank/DDBJ whole genome shotgun (WGS) entry which is preliminary data.</text>
</comment>
<feature type="chain" id="PRO_5022882472" evidence="2">
    <location>
        <begin position="25"/>
        <end position="245"/>
    </location>
</feature>
<evidence type="ECO:0000313" key="5">
    <source>
        <dbReference type="Proteomes" id="UP000297654"/>
    </source>
</evidence>
<evidence type="ECO:0000313" key="4">
    <source>
        <dbReference type="EMBL" id="TFB89051.1"/>
    </source>
</evidence>
<keyword evidence="1" id="KW-0812">Transmembrane</keyword>
<evidence type="ECO:0000259" key="3">
    <source>
        <dbReference type="Pfam" id="PF07987"/>
    </source>
</evidence>
<accession>A0A5F0D2V7</accession>
<dbReference type="InterPro" id="IPR012533">
    <property type="entry name" value="YcnI-copper_dom"/>
</dbReference>
<keyword evidence="5" id="KW-1185">Reference proteome</keyword>
<reference evidence="4 5" key="1">
    <citation type="submission" date="2019-03" db="EMBL/GenBank/DDBJ databases">
        <title>Genomics of glacier-inhabiting Cryobacterium strains.</title>
        <authorList>
            <person name="Liu Q."/>
            <person name="Xin Y.-H."/>
        </authorList>
    </citation>
    <scope>NUCLEOTIDE SEQUENCE [LARGE SCALE GENOMIC DNA]</scope>
    <source>
        <strain evidence="4 5">Hh15</strain>
    </source>
</reference>
<gene>
    <name evidence="4" type="ORF">E3O10_09090</name>
</gene>
<keyword evidence="2" id="KW-0732">Signal</keyword>
<dbReference type="Gene3D" id="2.60.40.2230">
    <property type="entry name" value="Uncharacterised protein YcnI-like PF07987, DUF1775"/>
    <property type="match status" value="1"/>
</dbReference>
<organism evidence="4 5">
    <name type="scientific">Cryobacterium luteum</name>
    <dbReference type="NCBI Taxonomy" id="1424661"/>
    <lineage>
        <taxon>Bacteria</taxon>
        <taxon>Bacillati</taxon>
        <taxon>Actinomycetota</taxon>
        <taxon>Actinomycetes</taxon>
        <taxon>Micrococcales</taxon>
        <taxon>Microbacteriaceae</taxon>
        <taxon>Cryobacterium</taxon>
    </lineage>
</organism>
<dbReference type="CDD" id="cd08545">
    <property type="entry name" value="YcnI_like"/>
    <property type="match status" value="1"/>
</dbReference>
<evidence type="ECO:0000256" key="1">
    <source>
        <dbReference type="SAM" id="Phobius"/>
    </source>
</evidence>
<feature type="signal peptide" evidence="2">
    <location>
        <begin position="1"/>
        <end position="24"/>
    </location>
</feature>
<proteinExistence type="predicted"/>
<dbReference type="Proteomes" id="UP000297654">
    <property type="component" value="Unassembled WGS sequence"/>
</dbReference>
<feature type="domain" description="YncI copper-binding" evidence="3">
    <location>
        <begin position="32"/>
        <end position="177"/>
    </location>
</feature>
<protein>
    <submittedName>
        <fullName evidence="4">DUF1775 domain-containing protein</fullName>
    </submittedName>
</protein>